<dbReference type="Proteomes" id="UP001497444">
    <property type="component" value="Chromosome 2"/>
</dbReference>
<reference evidence="2 3" key="1">
    <citation type="submission" date="2024-02" db="EMBL/GenBank/DDBJ databases">
        <authorList>
            <consortium name="ELIXIR-Norway"/>
            <consortium name="Elixir Norway"/>
        </authorList>
    </citation>
    <scope>NUCLEOTIDE SEQUENCE [LARGE SCALE GENOMIC DNA]</scope>
</reference>
<sequence length="137" mass="14851">MAAATVVSPSTIFFRFHFDPDPCTGIMIQPPRISLTYSELQSKTLPLSFPLWSPPFSVSSLSNLVCAIIRSLPPALPPATSVPTAAAAAFSTPLLAFSTWELTFSNSQTSTPKTTTKIYTENRKPSAPHPSKKKKKI</sequence>
<feature type="region of interest" description="Disordered" evidence="1">
    <location>
        <begin position="106"/>
        <end position="137"/>
    </location>
</feature>
<organism evidence="2 3">
    <name type="scientific">Sphagnum jensenii</name>
    <dbReference type="NCBI Taxonomy" id="128206"/>
    <lineage>
        <taxon>Eukaryota</taxon>
        <taxon>Viridiplantae</taxon>
        <taxon>Streptophyta</taxon>
        <taxon>Embryophyta</taxon>
        <taxon>Bryophyta</taxon>
        <taxon>Sphagnophytina</taxon>
        <taxon>Sphagnopsida</taxon>
        <taxon>Sphagnales</taxon>
        <taxon>Sphagnaceae</taxon>
        <taxon>Sphagnum</taxon>
    </lineage>
</organism>
<evidence type="ECO:0000256" key="1">
    <source>
        <dbReference type="SAM" id="MobiDB-lite"/>
    </source>
</evidence>
<proteinExistence type="predicted"/>
<gene>
    <name evidence="2" type="ORF">CSSPJE1EN1_LOCUS14518</name>
</gene>
<name>A0ABP0WTH3_9BRYO</name>
<evidence type="ECO:0000313" key="2">
    <source>
        <dbReference type="EMBL" id="CAK9269040.1"/>
    </source>
</evidence>
<protein>
    <submittedName>
        <fullName evidence="2">Uncharacterized protein</fullName>
    </submittedName>
</protein>
<accession>A0ABP0WTH3</accession>
<feature type="compositionally biased region" description="Low complexity" evidence="1">
    <location>
        <begin position="109"/>
        <end position="119"/>
    </location>
</feature>
<dbReference type="EMBL" id="OZ020097">
    <property type="protein sequence ID" value="CAK9269040.1"/>
    <property type="molecule type" value="Genomic_DNA"/>
</dbReference>
<keyword evidence="3" id="KW-1185">Reference proteome</keyword>
<evidence type="ECO:0000313" key="3">
    <source>
        <dbReference type="Proteomes" id="UP001497444"/>
    </source>
</evidence>